<dbReference type="Proteomes" id="UP001065682">
    <property type="component" value="Unassembled WGS sequence"/>
</dbReference>
<sequence>MKKRTALIVGLAAGVIAAAASLSAALGYLPVLAAELVAVVAFPVFVIFIALWWSAKSGEEDIPFIGY</sequence>
<evidence type="ECO:0000256" key="1">
    <source>
        <dbReference type="SAM" id="Phobius"/>
    </source>
</evidence>
<gene>
    <name evidence="2" type="ORF">FKB36_08495</name>
</gene>
<dbReference type="RefSeq" id="WP_261597624.1">
    <property type="nucleotide sequence ID" value="NZ_VHLL01000004.1"/>
</dbReference>
<keyword evidence="1" id="KW-0472">Membrane</keyword>
<proteinExistence type="predicted"/>
<keyword evidence="1" id="KW-0812">Transmembrane</keyword>
<dbReference type="AlphaFoldDB" id="A0A9E4ZPI4"/>
<protein>
    <submittedName>
        <fullName evidence="2">Uncharacterized protein</fullName>
    </submittedName>
</protein>
<reference evidence="2" key="1">
    <citation type="submission" date="2019-06" db="EMBL/GenBank/DDBJ databases">
        <title>Methanoculleus strain from Tamsui River, Taipei, Taiwan.</title>
        <authorList>
            <person name="You Y.-T."/>
            <person name="Chen S.-C."/>
            <person name="Lai S.-J."/>
            <person name="Lee Y.-C."/>
            <person name="Lai M.-C."/>
        </authorList>
    </citation>
    <scope>NUCLEOTIDE SEQUENCE</scope>
    <source>
        <strain evidence="2">Afa-1</strain>
    </source>
</reference>
<name>A0A9E4ZPI4_9EURY</name>
<feature type="transmembrane region" description="Helical" evidence="1">
    <location>
        <begin position="33"/>
        <end position="53"/>
    </location>
</feature>
<comment type="caution">
    <text evidence="2">The sequence shown here is derived from an EMBL/GenBank/DDBJ whole genome shotgun (WGS) entry which is preliminary data.</text>
</comment>
<keyword evidence="3" id="KW-1185">Reference proteome</keyword>
<keyword evidence="1" id="KW-1133">Transmembrane helix</keyword>
<accession>A0A9E4ZPI4</accession>
<evidence type="ECO:0000313" key="2">
    <source>
        <dbReference type="EMBL" id="MCT8337521.1"/>
    </source>
</evidence>
<evidence type="ECO:0000313" key="3">
    <source>
        <dbReference type="Proteomes" id="UP001065682"/>
    </source>
</evidence>
<organism evidence="2 3">
    <name type="scientific">Methanoculleus formosensis</name>
    <dbReference type="NCBI Taxonomy" id="2590886"/>
    <lineage>
        <taxon>Archaea</taxon>
        <taxon>Methanobacteriati</taxon>
        <taxon>Methanobacteriota</taxon>
        <taxon>Stenosarchaea group</taxon>
        <taxon>Methanomicrobia</taxon>
        <taxon>Methanomicrobiales</taxon>
        <taxon>Methanomicrobiaceae</taxon>
        <taxon>Methanoculleus</taxon>
    </lineage>
</organism>
<dbReference type="EMBL" id="VHLL01000004">
    <property type="protein sequence ID" value="MCT8337521.1"/>
    <property type="molecule type" value="Genomic_DNA"/>
</dbReference>